<accession>A0A6P3YCJ5</accession>
<dbReference type="GO" id="GO:0004601">
    <property type="term" value="F:peroxidase activity"/>
    <property type="evidence" value="ECO:0007669"/>
    <property type="project" value="UniProtKB-KW"/>
</dbReference>
<evidence type="ECO:0000313" key="4">
    <source>
        <dbReference type="Proteomes" id="UP000515204"/>
    </source>
</evidence>
<feature type="binding site" description="axial binding residue" evidence="2">
    <location>
        <position position="344"/>
    </location>
    <ligand>
        <name>heme b</name>
        <dbReference type="ChEBI" id="CHEBI:60344"/>
    </ligand>
    <ligandPart>
        <name>Fe</name>
        <dbReference type="ChEBI" id="CHEBI:18248"/>
    </ligandPart>
</feature>
<feature type="chain" id="PRO_5027759310" evidence="3">
    <location>
        <begin position="35"/>
        <end position="574"/>
    </location>
</feature>
<dbReference type="FunFam" id="1.10.640.10:FF:000008">
    <property type="entry name" value="Dual oxidase 1"/>
    <property type="match status" value="1"/>
</dbReference>
<dbReference type="GO" id="GO:0006979">
    <property type="term" value="P:response to oxidative stress"/>
    <property type="evidence" value="ECO:0007669"/>
    <property type="project" value="InterPro"/>
</dbReference>
<dbReference type="PRINTS" id="PR00457">
    <property type="entry name" value="ANPEROXIDASE"/>
</dbReference>
<dbReference type="InterPro" id="IPR010255">
    <property type="entry name" value="Haem_peroxidase_sf"/>
</dbReference>
<dbReference type="InterPro" id="IPR034821">
    <property type="entry name" value="DUOX_peroxidase"/>
</dbReference>
<evidence type="ECO:0000256" key="3">
    <source>
        <dbReference type="SAM" id="SignalP"/>
    </source>
</evidence>
<proteinExistence type="predicted"/>
<dbReference type="GO" id="GO:0020037">
    <property type="term" value="F:heme binding"/>
    <property type="evidence" value="ECO:0007669"/>
    <property type="project" value="InterPro"/>
</dbReference>
<dbReference type="KEGG" id="dqu:106751955"/>
<dbReference type="InterPro" id="IPR037120">
    <property type="entry name" value="Haem_peroxidase_sf_animal"/>
</dbReference>
<dbReference type="Pfam" id="PF03098">
    <property type="entry name" value="An_peroxidase"/>
    <property type="match status" value="1"/>
</dbReference>
<dbReference type="OrthoDB" id="6019201at2759"/>
<keyword evidence="4" id="KW-1185">Reference proteome</keyword>
<dbReference type="Gene3D" id="1.10.640.10">
    <property type="entry name" value="Haem peroxidase domain superfamily, animal type"/>
    <property type="match status" value="1"/>
</dbReference>
<dbReference type="GO" id="GO:0046872">
    <property type="term" value="F:metal ion binding"/>
    <property type="evidence" value="ECO:0007669"/>
    <property type="project" value="UniProtKB-KW"/>
</dbReference>
<dbReference type="InterPro" id="IPR019791">
    <property type="entry name" value="Haem_peroxidase_animal"/>
</dbReference>
<keyword evidence="1" id="KW-0575">Peroxidase</keyword>
<evidence type="ECO:0000256" key="1">
    <source>
        <dbReference type="ARBA" id="ARBA00022559"/>
    </source>
</evidence>
<keyword evidence="2" id="KW-0479">Metal-binding</keyword>
<dbReference type="AlphaFoldDB" id="A0A6P3YCJ5"/>
<reference evidence="5" key="1">
    <citation type="submission" date="2025-08" db="UniProtKB">
        <authorList>
            <consortium name="RefSeq"/>
        </authorList>
    </citation>
    <scope>IDENTIFICATION</scope>
</reference>
<organism evidence="4 5">
    <name type="scientific">Dinoponera quadriceps</name>
    <name type="common">South American ant</name>
    <dbReference type="NCBI Taxonomy" id="609295"/>
    <lineage>
        <taxon>Eukaryota</taxon>
        <taxon>Metazoa</taxon>
        <taxon>Ecdysozoa</taxon>
        <taxon>Arthropoda</taxon>
        <taxon>Hexapoda</taxon>
        <taxon>Insecta</taxon>
        <taxon>Pterygota</taxon>
        <taxon>Neoptera</taxon>
        <taxon>Endopterygota</taxon>
        <taxon>Hymenoptera</taxon>
        <taxon>Apocrita</taxon>
        <taxon>Aculeata</taxon>
        <taxon>Formicoidea</taxon>
        <taxon>Formicidae</taxon>
        <taxon>Ponerinae</taxon>
        <taxon>Ponerini</taxon>
        <taxon>Dinoponera</taxon>
    </lineage>
</organism>
<dbReference type="SUPFAM" id="SSF48113">
    <property type="entry name" value="Heme-dependent peroxidases"/>
    <property type="match status" value="1"/>
</dbReference>
<feature type="signal peptide" evidence="3">
    <location>
        <begin position="1"/>
        <end position="34"/>
    </location>
</feature>
<gene>
    <name evidence="5" type="primary">LOC106751955</name>
</gene>
<dbReference type="RefSeq" id="XP_014488756.1">
    <property type="nucleotide sequence ID" value="XM_014633270.1"/>
</dbReference>
<dbReference type="PANTHER" id="PTHR11475:SF144">
    <property type="entry name" value="NAD(P)H OXIDASE (H2O2-FORMING)"/>
    <property type="match status" value="1"/>
</dbReference>
<dbReference type="PANTHER" id="PTHR11475">
    <property type="entry name" value="OXIDASE/PEROXIDASE"/>
    <property type="match status" value="1"/>
</dbReference>
<keyword evidence="2" id="KW-0349">Heme</keyword>
<dbReference type="GeneID" id="106751955"/>
<name>A0A6P3YCJ5_DINQU</name>
<dbReference type="Proteomes" id="UP000515204">
    <property type="component" value="Unplaced"/>
</dbReference>
<protein>
    <submittedName>
        <fullName evidence="5">Dual oxidase-like</fullName>
    </submittedName>
</protein>
<keyword evidence="1" id="KW-0560">Oxidoreductase</keyword>
<evidence type="ECO:0000256" key="2">
    <source>
        <dbReference type="PIRSR" id="PIRSR619791-2"/>
    </source>
</evidence>
<dbReference type="CDD" id="cd09820">
    <property type="entry name" value="dual_peroxidase_like"/>
    <property type="match status" value="1"/>
</dbReference>
<keyword evidence="2" id="KW-0408">Iron</keyword>
<evidence type="ECO:0000313" key="5">
    <source>
        <dbReference type="RefSeq" id="XP_014488756.1"/>
    </source>
</evidence>
<dbReference type="PROSITE" id="PS50292">
    <property type="entry name" value="PEROXIDASE_3"/>
    <property type="match status" value="1"/>
</dbReference>
<keyword evidence="3" id="KW-0732">Signal</keyword>
<sequence>MVQRQRSACGIAPTHRGIVWIALCWIVLPTKTGAGHSYANIKQRYDGFYNNLAHPDWGSVDSRLIRKVPAAYSDGVYAMAGQDRPSPRKLSDLFMQGDDGLPSVKNRTALFAFFGQLVTSEIIMASENGCPIEFHRIDVDKCDPVFDKECQGNKYIPFLRADYDRQTGRSPNSPREQINKVTSWIDGSFVYSSSEAWTNTMRTFKNGSLLMEQTRQFPVRNTMRAPLFNHAVPHVMRMLSPERLYLLGDPRTNQHPPLLAFGILFYRYHNVVAARVQKEHPNMTDEEIFQKARRIVIGTIQNIILYEYLPALLNEDLPSYTGYKPDLHPGISHIFQSAAFRFGHTLIPPGIYRRNENCEYRNTNTGQLAIRLCSTWWDSNEILANSTIEELIMGMASQLAEKEDNLLGTDIRNNLFGPMEFSRRDLGALNIMRGRDNGLPDYNTARVHFKLTQRKTWNEINPELFNKNPSLLRTLIEIYSNNLNNVDIYIGGMLESKDGPGELFTTVIKEQFLRLRDSDRFWFENEENGPDLDLLYYYVWIVIERVTNKLRHPNVTSLQAALEAAFDNMDKDAL</sequence>